<protein>
    <submittedName>
        <fullName evidence="7">Transposase</fullName>
    </submittedName>
</protein>
<keyword evidence="2" id="KW-0815">Transposition</keyword>
<dbReference type="NCBIfam" id="NF040570">
    <property type="entry name" value="guided_TnpB"/>
    <property type="match status" value="1"/>
</dbReference>
<accession>A0ABT5AER8</accession>
<dbReference type="RefSeq" id="WP_271794943.1">
    <property type="nucleotide sequence ID" value="NZ_JAQMUC010000020.1"/>
</dbReference>
<comment type="similarity">
    <text evidence="1">In the C-terminal section; belongs to the transposase 35 family.</text>
</comment>
<evidence type="ECO:0000256" key="3">
    <source>
        <dbReference type="ARBA" id="ARBA00023125"/>
    </source>
</evidence>
<evidence type="ECO:0000313" key="7">
    <source>
        <dbReference type="EMBL" id="MDB9534920.1"/>
    </source>
</evidence>
<organism evidence="7 8">
    <name type="scientific">Dolichospermum planctonicum CS-1226</name>
    <dbReference type="NCBI Taxonomy" id="3021751"/>
    <lineage>
        <taxon>Bacteria</taxon>
        <taxon>Bacillati</taxon>
        <taxon>Cyanobacteriota</taxon>
        <taxon>Cyanophyceae</taxon>
        <taxon>Nostocales</taxon>
        <taxon>Aphanizomenonaceae</taxon>
        <taxon>Dolichospermum</taxon>
        <taxon>Dolichospermum planctonicum</taxon>
    </lineage>
</organism>
<dbReference type="InterPro" id="IPR001959">
    <property type="entry name" value="Transposase"/>
</dbReference>
<keyword evidence="4" id="KW-0233">DNA recombination</keyword>
<reference evidence="7 8" key="1">
    <citation type="submission" date="2023-01" db="EMBL/GenBank/DDBJ databases">
        <title>Genomes from the Australian National Cyanobacteria Reference Collection.</title>
        <authorList>
            <person name="Willis A."/>
            <person name="Lee E.M.F."/>
        </authorList>
    </citation>
    <scope>NUCLEOTIDE SEQUENCE [LARGE SCALE GENOMIC DNA]</scope>
    <source>
        <strain evidence="7 8">CS-1226</strain>
    </source>
</reference>
<sequence length="405" mass="46729">MRLVERHIIKQNHKWFREIDQMSFFSKNLFNCAVYLCRQAFFNGQPIPTFNQIYHALKKSNDYQVLPSKVAQLVFKQVDKCFKSYQEAKKEYELNPGKFLGEPKLPKYKHKQKGRNVLNFNNQAFSQKALKQGLISPSGLAISIKTKLTQIKEVRIIPKNNVYIIEAVYEQEETTPEVNNRIAAIDIGLNNLAAVSSNCLDFQPFIVCGQAIKSCNQFYNKVKASLQSQLSKNQKSSRKIEALTLKRNHKVDYYLHTASRFIINQLVSQNITHLIIGKNENWKQNINLGSKTNQNFTNIPHGRFIQQLEYKAKLVGIKVQITTESYTSKCSFLDFGPIKKHEQYLGKRVKRGLFKSQFGKHYSADLNGSLNILRKVVGDSIFDRNSVERLVVSPVRCRPYQARNI</sequence>
<proteinExistence type="inferred from homology"/>
<evidence type="ECO:0000259" key="6">
    <source>
        <dbReference type="Pfam" id="PF07282"/>
    </source>
</evidence>
<evidence type="ECO:0000313" key="8">
    <source>
        <dbReference type="Proteomes" id="UP001211249"/>
    </source>
</evidence>
<evidence type="ECO:0000256" key="1">
    <source>
        <dbReference type="ARBA" id="ARBA00008761"/>
    </source>
</evidence>
<name>A0ABT5AER8_9CYAN</name>
<dbReference type="Pfam" id="PF01385">
    <property type="entry name" value="OrfB_IS605"/>
    <property type="match status" value="1"/>
</dbReference>
<evidence type="ECO:0000256" key="2">
    <source>
        <dbReference type="ARBA" id="ARBA00022578"/>
    </source>
</evidence>
<evidence type="ECO:0000256" key="4">
    <source>
        <dbReference type="ARBA" id="ARBA00023172"/>
    </source>
</evidence>
<comment type="caution">
    <text evidence="7">The sequence shown here is derived from an EMBL/GenBank/DDBJ whole genome shotgun (WGS) entry which is preliminary data.</text>
</comment>
<dbReference type="InterPro" id="IPR010095">
    <property type="entry name" value="Cas12f1-like_TNB"/>
</dbReference>
<dbReference type="Proteomes" id="UP001211249">
    <property type="component" value="Unassembled WGS sequence"/>
</dbReference>
<dbReference type="NCBIfam" id="TIGR01766">
    <property type="entry name" value="IS200/IS605 family accessory protein TnpB-like domain"/>
    <property type="match status" value="1"/>
</dbReference>
<keyword evidence="3" id="KW-0238">DNA-binding</keyword>
<keyword evidence="8" id="KW-1185">Reference proteome</keyword>
<dbReference type="EMBL" id="JAQMUC010000020">
    <property type="protein sequence ID" value="MDB9534920.1"/>
    <property type="molecule type" value="Genomic_DNA"/>
</dbReference>
<dbReference type="Pfam" id="PF07282">
    <property type="entry name" value="Cas12f1-like_TNB"/>
    <property type="match status" value="1"/>
</dbReference>
<gene>
    <name evidence="7" type="ORF">PN451_03490</name>
</gene>
<feature type="domain" description="Cas12f1-like TNB" evidence="6">
    <location>
        <begin position="301"/>
        <end position="372"/>
    </location>
</feature>
<feature type="domain" description="Probable transposase IS891/IS1136/IS1341" evidence="5">
    <location>
        <begin position="168"/>
        <end position="282"/>
    </location>
</feature>
<evidence type="ECO:0000259" key="5">
    <source>
        <dbReference type="Pfam" id="PF01385"/>
    </source>
</evidence>